<sequence length="229" mass="26524">MLTCIAIDDEPLALRVVTKFAEKHPALHMLRTFSNPLEAKIFIESESVDLIFLDVDMLEVNGVDFARSLSRCPLLVFTTAHKAYAVDGFELDSVDYLLKPFDYSRFERAVEKALARHAPQDYRPFLTVYEEYQLVKIHLDEIECLESMQDYVKIHLTNGRTVLTLSTLKAMYDRLPENTFIRIHRSYIVAVPHIVSFSHKKIKLPRFLLSVGESYYKDVIRFLTNSSTQ</sequence>
<dbReference type="InterPro" id="IPR046947">
    <property type="entry name" value="LytR-like"/>
</dbReference>
<dbReference type="PROSITE" id="PS50930">
    <property type="entry name" value="HTH_LYTTR"/>
    <property type="match status" value="1"/>
</dbReference>
<comment type="caution">
    <text evidence="4">The sequence shown here is derived from an EMBL/GenBank/DDBJ whole genome shotgun (WGS) entry which is preliminary data.</text>
</comment>
<evidence type="ECO:0000313" key="4">
    <source>
        <dbReference type="EMBL" id="RZF57418.1"/>
    </source>
</evidence>
<proteinExistence type="predicted"/>
<dbReference type="InterPro" id="IPR007492">
    <property type="entry name" value="LytTR_DNA-bd_dom"/>
</dbReference>
<dbReference type="SMART" id="SM00448">
    <property type="entry name" value="REC"/>
    <property type="match status" value="1"/>
</dbReference>
<dbReference type="GO" id="GO:0000156">
    <property type="term" value="F:phosphorelay response regulator activity"/>
    <property type="evidence" value="ECO:0007669"/>
    <property type="project" value="InterPro"/>
</dbReference>
<feature type="domain" description="Response regulatory" evidence="2">
    <location>
        <begin position="3"/>
        <end position="114"/>
    </location>
</feature>
<evidence type="ECO:0000259" key="2">
    <source>
        <dbReference type="PROSITE" id="PS50110"/>
    </source>
</evidence>
<dbReference type="InterPro" id="IPR011006">
    <property type="entry name" value="CheY-like_superfamily"/>
</dbReference>
<dbReference type="GO" id="GO:0003677">
    <property type="term" value="F:DNA binding"/>
    <property type="evidence" value="ECO:0007669"/>
    <property type="project" value="InterPro"/>
</dbReference>
<dbReference type="Pfam" id="PF04397">
    <property type="entry name" value="LytTR"/>
    <property type="match status" value="1"/>
</dbReference>
<protein>
    <submittedName>
        <fullName evidence="4">Response regulator transcription factor</fullName>
    </submittedName>
</protein>
<dbReference type="SMART" id="SM00850">
    <property type="entry name" value="LytTR"/>
    <property type="match status" value="1"/>
</dbReference>
<dbReference type="Pfam" id="PF00072">
    <property type="entry name" value="Response_reg"/>
    <property type="match status" value="1"/>
</dbReference>
<gene>
    <name evidence="4" type="ORF">EWE74_20550</name>
</gene>
<keyword evidence="1" id="KW-0597">Phosphoprotein</keyword>
<feature type="modified residue" description="4-aspartylphosphate" evidence="1">
    <location>
        <position position="54"/>
    </location>
</feature>
<feature type="domain" description="HTH LytTR-type" evidence="3">
    <location>
        <begin position="126"/>
        <end position="196"/>
    </location>
</feature>
<reference evidence="4 5" key="1">
    <citation type="submission" date="2019-02" db="EMBL/GenBank/DDBJ databases">
        <authorList>
            <person name="Li Y."/>
        </authorList>
    </citation>
    <scope>NUCLEOTIDE SEQUENCE [LARGE SCALE GENOMIC DNA]</scope>
    <source>
        <strain evidence="4 5">30C10-4-7</strain>
    </source>
</reference>
<dbReference type="SUPFAM" id="SSF52172">
    <property type="entry name" value="CheY-like"/>
    <property type="match status" value="1"/>
</dbReference>
<evidence type="ECO:0000256" key="1">
    <source>
        <dbReference type="PROSITE-ProRule" id="PRU00169"/>
    </source>
</evidence>
<dbReference type="OrthoDB" id="9787344at2"/>
<keyword evidence="5" id="KW-1185">Reference proteome</keyword>
<dbReference type="AlphaFoldDB" id="A0A4Q6XDC8"/>
<accession>A0A4Q6XDC8</accession>
<dbReference type="Gene3D" id="3.40.50.2300">
    <property type="match status" value="1"/>
</dbReference>
<evidence type="ECO:0000313" key="5">
    <source>
        <dbReference type="Proteomes" id="UP000292855"/>
    </source>
</evidence>
<dbReference type="InterPro" id="IPR001789">
    <property type="entry name" value="Sig_transdc_resp-reg_receiver"/>
</dbReference>
<name>A0A4Q6XDC8_9SPHI</name>
<dbReference type="RefSeq" id="WP_130143542.1">
    <property type="nucleotide sequence ID" value="NZ_SGIT01000007.1"/>
</dbReference>
<dbReference type="Gene3D" id="2.40.50.1020">
    <property type="entry name" value="LytTr DNA-binding domain"/>
    <property type="match status" value="1"/>
</dbReference>
<dbReference type="PANTHER" id="PTHR37299:SF1">
    <property type="entry name" value="STAGE 0 SPORULATION PROTEIN A HOMOLOG"/>
    <property type="match status" value="1"/>
</dbReference>
<dbReference type="EMBL" id="SGIT01000007">
    <property type="protein sequence ID" value="RZF57418.1"/>
    <property type="molecule type" value="Genomic_DNA"/>
</dbReference>
<dbReference type="Proteomes" id="UP000292855">
    <property type="component" value="Unassembled WGS sequence"/>
</dbReference>
<evidence type="ECO:0000259" key="3">
    <source>
        <dbReference type="PROSITE" id="PS50930"/>
    </source>
</evidence>
<dbReference type="PROSITE" id="PS50110">
    <property type="entry name" value="RESPONSE_REGULATORY"/>
    <property type="match status" value="1"/>
</dbReference>
<organism evidence="4 5">
    <name type="scientific">Sphingobacterium corticibacterium</name>
    <dbReference type="NCBI Taxonomy" id="2484746"/>
    <lineage>
        <taxon>Bacteria</taxon>
        <taxon>Pseudomonadati</taxon>
        <taxon>Bacteroidota</taxon>
        <taxon>Sphingobacteriia</taxon>
        <taxon>Sphingobacteriales</taxon>
        <taxon>Sphingobacteriaceae</taxon>
        <taxon>Sphingobacterium</taxon>
    </lineage>
</organism>
<dbReference type="PANTHER" id="PTHR37299">
    <property type="entry name" value="TRANSCRIPTIONAL REGULATOR-RELATED"/>
    <property type="match status" value="1"/>
</dbReference>